<dbReference type="SUPFAM" id="SSF48371">
    <property type="entry name" value="ARM repeat"/>
    <property type="match status" value="1"/>
</dbReference>
<evidence type="ECO:0000313" key="3">
    <source>
        <dbReference type="EMBL" id="KAJ3097024.1"/>
    </source>
</evidence>
<dbReference type="AlphaFoldDB" id="A0AAD5ST37"/>
<name>A0AAD5ST37_9FUNG</name>
<organism evidence="3 4">
    <name type="scientific">Physocladia obscura</name>
    <dbReference type="NCBI Taxonomy" id="109957"/>
    <lineage>
        <taxon>Eukaryota</taxon>
        <taxon>Fungi</taxon>
        <taxon>Fungi incertae sedis</taxon>
        <taxon>Chytridiomycota</taxon>
        <taxon>Chytridiomycota incertae sedis</taxon>
        <taxon>Chytridiomycetes</taxon>
        <taxon>Chytridiales</taxon>
        <taxon>Chytriomycetaceae</taxon>
        <taxon>Physocladia</taxon>
    </lineage>
</organism>
<dbReference type="Pfam" id="PF09324">
    <property type="entry name" value="Sec7-like_HDS"/>
    <property type="match status" value="1"/>
</dbReference>
<dbReference type="PANTHER" id="PTHR10663">
    <property type="entry name" value="GUANYL-NUCLEOTIDE EXCHANGE FACTOR"/>
    <property type="match status" value="1"/>
</dbReference>
<feature type="domain" description="Mon2/Sec7/BIG1-like HDS" evidence="1">
    <location>
        <begin position="137"/>
        <end position="219"/>
    </location>
</feature>
<proteinExistence type="predicted"/>
<evidence type="ECO:0000259" key="2">
    <source>
        <dbReference type="Pfam" id="PF20252"/>
    </source>
</evidence>
<dbReference type="PANTHER" id="PTHR10663:SF375">
    <property type="entry name" value="LD29171P"/>
    <property type="match status" value="1"/>
</dbReference>
<dbReference type="EMBL" id="JADGJH010002547">
    <property type="protein sequence ID" value="KAJ3097024.1"/>
    <property type="molecule type" value="Genomic_DNA"/>
</dbReference>
<dbReference type="InterPro" id="IPR046455">
    <property type="entry name" value="Sec7/BIG1-like_C"/>
</dbReference>
<evidence type="ECO:0000259" key="1">
    <source>
        <dbReference type="Pfam" id="PF09324"/>
    </source>
</evidence>
<reference evidence="3" key="1">
    <citation type="submission" date="2020-05" db="EMBL/GenBank/DDBJ databases">
        <title>Phylogenomic resolution of chytrid fungi.</title>
        <authorList>
            <person name="Stajich J.E."/>
            <person name="Amses K."/>
            <person name="Simmons R."/>
            <person name="Seto K."/>
            <person name="Myers J."/>
            <person name="Bonds A."/>
            <person name="Quandt C.A."/>
            <person name="Barry K."/>
            <person name="Liu P."/>
            <person name="Grigoriev I."/>
            <person name="Longcore J.E."/>
            <person name="James T.Y."/>
        </authorList>
    </citation>
    <scope>NUCLEOTIDE SEQUENCE</scope>
    <source>
        <strain evidence="3">JEL0513</strain>
    </source>
</reference>
<keyword evidence="4" id="KW-1185">Reference proteome</keyword>
<accession>A0AAD5ST37</accession>
<comment type="caution">
    <text evidence="3">The sequence shown here is derived from an EMBL/GenBank/DDBJ whole genome shotgun (WGS) entry which is preliminary data.</text>
</comment>
<dbReference type="Proteomes" id="UP001211907">
    <property type="component" value="Unassembled WGS sequence"/>
</dbReference>
<dbReference type="Pfam" id="PF20252">
    <property type="entry name" value="BIG2_C"/>
    <property type="match status" value="1"/>
</dbReference>
<feature type="domain" description="Sec7/BIG1-like C-terminal" evidence="2">
    <location>
        <begin position="583"/>
        <end position="786"/>
    </location>
</feature>
<sequence>MRLSTDTKRRESINSSNGGKKFSDEVVAVASSQKMMITVDKIFTSSIKLSGSAILGFVKALCLVSWDEINSSETAEHPRMYCLQRLVEISYYNMNRIRVEWSQLWAILGAHFNQVACHKNSQVSLFALDKLRQLAMKFLELDELPNFKFQRDFLRPFEYVLGNAKDPKTKDMALTCMHQMIQGKSSAIKSGWKTLFGAFTKAASDKNEQVVSLAFDLTKLIFRSHFESMIINAAFTDYTTSLVTFCKNNRFEKISVSLQSVELLKQTISQIFALLRESSSKILEIPIELHMGSSTSSANLPANSLISSVVNSEESRFRFIFPVLFGFYEVTMKCDLEVRARGLRYLFDILKAHARDFSRDSWEVIAKGVIFPIFDDLKLSRQEHGKIDEREDLTVWLSTTLIQALRLLVELFSAEFDTLKEAVGVEGLLSILTACMTQENETLARIGSTCLHQFIDSNLEKFDDQLWDKICKTFVNLFAITTPTLLFFDYRAQIPDVPTGVVAPPESNHAEILEVPDNQIESMNAQNDLDRDLGSESMARHMSSVTSLVQNTNALVFVNGVVDLTGRPKPEQSDFQGIILKCVLHLLVLETLHEILTSRVVTFGLPTLNDKNAKIGGGQSMDDRIYHAISSKHLLILVGCFERSYRFAEAFNEDTELRLTLFRMGFMRHLPNLLKQECASAAAYISTLFKMVADENGDRSIHRDKITSLLTPLCCHILTHFNTMEAGIKNRNVNSWKPVVILIINSVADLPDGLIQIYLRELYEEIASVLLQPILDVDVRTALHAFVIRVGVSASILRGSTGEKEVLPHFSENDDS</sequence>
<dbReference type="InterPro" id="IPR016024">
    <property type="entry name" value="ARM-type_fold"/>
</dbReference>
<evidence type="ECO:0000313" key="4">
    <source>
        <dbReference type="Proteomes" id="UP001211907"/>
    </source>
</evidence>
<dbReference type="InterPro" id="IPR015403">
    <property type="entry name" value="Mon2/Sec7/BIG1-like_HDS"/>
</dbReference>
<gene>
    <name evidence="3" type="primary">SEC7_1</name>
    <name evidence="3" type="ORF">HK100_005446</name>
</gene>
<protein>
    <submittedName>
        <fullName evidence="3">Guanine nucleotide exchange protein for ADP-robosylation factor</fullName>
    </submittedName>
</protein>